<dbReference type="RefSeq" id="WP_092335410.1">
    <property type="nucleotide sequence ID" value="NZ_FNCP01000032.1"/>
</dbReference>
<protein>
    <submittedName>
        <fullName evidence="1">YmaF family protein</fullName>
    </submittedName>
</protein>
<accession>A0A1G8J9C6</accession>
<dbReference type="InterPro" id="IPR024307">
    <property type="entry name" value="YmaF"/>
</dbReference>
<dbReference type="AlphaFoldDB" id="A0A1G8J9C6"/>
<dbReference type="Proteomes" id="UP000198656">
    <property type="component" value="Unassembled WGS sequence"/>
</dbReference>
<evidence type="ECO:0000313" key="2">
    <source>
        <dbReference type="Proteomes" id="UP000198656"/>
    </source>
</evidence>
<dbReference type="OrthoDB" id="5515006at2"/>
<dbReference type="InterPro" id="IPR043720">
    <property type="entry name" value="DUF5661"/>
</dbReference>
<dbReference type="EMBL" id="FNCP01000032">
    <property type="protein sequence ID" value="SDI27869.1"/>
    <property type="molecule type" value="Genomic_DNA"/>
</dbReference>
<name>A0A1G8J9C6_9FIRM</name>
<dbReference type="Pfam" id="PF12788">
    <property type="entry name" value="YmaF"/>
    <property type="match status" value="1"/>
</dbReference>
<organism evidence="1 2">
    <name type="scientific">Desulfosporosinus hippei DSM 8344</name>
    <dbReference type="NCBI Taxonomy" id="1121419"/>
    <lineage>
        <taxon>Bacteria</taxon>
        <taxon>Bacillati</taxon>
        <taxon>Bacillota</taxon>
        <taxon>Clostridia</taxon>
        <taxon>Eubacteriales</taxon>
        <taxon>Desulfitobacteriaceae</taxon>
        <taxon>Desulfosporosinus</taxon>
    </lineage>
</organism>
<keyword evidence="2" id="KW-1185">Reference proteome</keyword>
<dbReference type="Pfam" id="PF18905">
    <property type="entry name" value="DUF5661"/>
    <property type="match status" value="1"/>
</dbReference>
<gene>
    <name evidence="1" type="ORF">SAMN05443529_1321</name>
</gene>
<reference evidence="2" key="1">
    <citation type="submission" date="2016-10" db="EMBL/GenBank/DDBJ databases">
        <authorList>
            <person name="Varghese N."/>
            <person name="Submissions S."/>
        </authorList>
    </citation>
    <scope>NUCLEOTIDE SEQUENCE [LARGE SCALE GENOMIC DNA]</scope>
    <source>
        <strain evidence="2">DSM 8344</strain>
    </source>
</reference>
<sequence length="187" mass="21611">MNVIHRHYFEGISDRVFNHQHRYSGLSSESPNNPIHVHEISGCSTKDNGHRHYYKLITGPSTEIAGGHFHSYQGFTTTDQRHYHLLSGSTLINNFMPSPRQKFTTAEARQIGEQLGIDWSKNPFNVEQFRIGLDVELEHGRRDRATNVTEDDSITTAKIALAHLNEFPDYYTRLTKLEKEAKAFWKR</sequence>
<proteinExistence type="predicted"/>
<dbReference type="STRING" id="1121419.SAMN05443529_1321"/>
<evidence type="ECO:0000313" key="1">
    <source>
        <dbReference type="EMBL" id="SDI27869.1"/>
    </source>
</evidence>